<dbReference type="PRINTS" id="PR00081">
    <property type="entry name" value="GDHRDH"/>
</dbReference>
<dbReference type="InterPro" id="IPR002347">
    <property type="entry name" value="SDR_fam"/>
</dbReference>
<dbReference type="InterPro" id="IPR036291">
    <property type="entry name" value="NAD(P)-bd_dom_sf"/>
</dbReference>
<comment type="similarity">
    <text evidence="1 3">Belongs to the short-chain dehydrogenases/reductases (SDR) family.</text>
</comment>
<name>A0A940X9N3_9GAMM</name>
<dbReference type="Proteomes" id="UP000673447">
    <property type="component" value="Unassembled WGS sequence"/>
</dbReference>
<dbReference type="PANTHER" id="PTHR44196:SF2">
    <property type="entry name" value="SHORT-CHAIN DEHYDROGENASE-RELATED"/>
    <property type="match status" value="1"/>
</dbReference>
<gene>
    <name evidence="4" type="ORF">J5837_15330</name>
</gene>
<keyword evidence="5" id="KW-1185">Reference proteome</keyword>
<sequence>MTPLSPAPSSPTPAGHALVTGASSGIGAAIAREYAARGVPLILTARREDRLQQLADDLRRQVPVEVIASDLADPAAPAALVEEIHRRGLKVRILVNNAGYGVAGRYRVNDWPTHAAFLQLMIGAVSELIWRLLPDLRESGHGRIVNVSSVAGLVPGADGQTLYAPVKAYMVKLSESLHLENLDRGVNVTALCPGFTLSEFHDVTGTRGMMDKLPGWIWLQAGDVARAGIDAAERGQVVCVPGWRYKLLVFVAKHLPESWLLGLMKRNSKKYRKVD</sequence>
<evidence type="ECO:0000313" key="4">
    <source>
        <dbReference type="EMBL" id="MBP3985780.1"/>
    </source>
</evidence>
<keyword evidence="2" id="KW-0560">Oxidoreductase</keyword>
<dbReference type="PRINTS" id="PR00080">
    <property type="entry name" value="SDRFAMILY"/>
</dbReference>
<organism evidence="4 5">
    <name type="scientific">Pseudoxanthomonas helianthi</name>
    <dbReference type="NCBI Taxonomy" id="1453541"/>
    <lineage>
        <taxon>Bacteria</taxon>
        <taxon>Pseudomonadati</taxon>
        <taxon>Pseudomonadota</taxon>
        <taxon>Gammaproteobacteria</taxon>
        <taxon>Lysobacterales</taxon>
        <taxon>Lysobacteraceae</taxon>
        <taxon>Pseudoxanthomonas</taxon>
    </lineage>
</organism>
<dbReference type="GO" id="GO:0016491">
    <property type="term" value="F:oxidoreductase activity"/>
    <property type="evidence" value="ECO:0007669"/>
    <property type="project" value="UniProtKB-KW"/>
</dbReference>
<evidence type="ECO:0000313" key="5">
    <source>
        <dbReference type="Proteomes" id="UP000673447"/>
    </source>
</evidence>
<comment type="caution">
    <text evidence="4">The sequence shown here is derived from an EMBL/GenBank/DDBJ whole genome shotgun (WGS) entry which is preliminary data.</text>
</comment>
<accession>A0A940X9N3</accession>
<dbReference type="RefSeq" id="WP_210537659.1">
    <property type="nucleotide sequence ID" value="NZ_JAGKTC010000004.1"/>
</dbReference>
<dbReference type="PIRSF" id="PIRSF000126">
    <property type="entry name" value="11-beta-HSD1"/>
    <property type="match status" value="1"/>
</dbReference>
<dbReference type="CDD" id="cd05233">
    <property type="entry name" value="SDR_c"/>
    <property type="match status" value="1"/>
</dbReference>
<dbReference type="Gene3D" id="3.40.50.720">
    <property type="entry name" value="NAD(P)-binding Rossmann-like Domain"/>
    <property type="match status" value="1"/>
</dbReference>
<dbReference type="AlphaFoldDB" id="A0A940X9N3"/>
<reference evidence="4" key="1">
    <citation type="journal article" date="2016" name="Int. J. Syst. Evol. Microbiol.">
        <title>Pseudoxanthomonas helianthi sp. nov., isolated from roots of Jerusalem artichoke (Helianthus tuberosus).</title>
        <authorList>
            <person name="Kittiwongwattana C."/>
            <person name="Thawai C."/>
        </authorList>
    </citation>
    <scope>NUCLEOTIDE SEQUENCE</scope>
    <source>
        <strain evidence="4">110414</strain>
    </source>
</reference>
<evidence type="ECO:0000256" key="2">
    <source>
        <dbReference type="ARBA" id="ARBA00023002"/>
    </source>
</evidence>
<dbReference type="GO" id="GO:0016020">
    <property type="term" value="C:membrane"/>
    <property type="evidence" value="ECO:0007669"/>
    <property type="project" value="TreeGrafter"/>
</dbReference>
<dbReference type="PANTHER" id="PTHR44196">
    <property type="entry name" value="DEHYDROGENASE/REDUCTASE SDR FAMILY MEMBER 7B"/>
    <property type="match status" value="1"/>
</dbReference>
<protein>
    <submittedName>
        <fullName evidence="4">SDR family NAD(P)-dependent oxidoreductase</fullName>
    </submittedName>
</protein>
<dbReference type="SUPFAM" id="SSF51735">
    <property type="entry name" value="NAD(P)-binding Rossmann-fold domains"/>
    <property type="match status" value="1"/>
</dbReference>
<proteinExistence type="inferred from homology"/>
<reference evidence="4" key="2">
    <citation type="submission" date="2021-03" db="EMBL/GenBank/DDBJ databases">
        <authorList>
            <person name="Cao W."/>
        </authorList>
    </citation>
    <scope>NUCLEOTIDE SEQUENCE</scope>
    <source>
        <strain evidence="4">110414</strain>
    </source>
</reference>
<dbReference type="Pfam" id="PF00106">
    <property type="entry name" value="adh_short"/>
    <property type="match status" value="1"/>
</dbReference>
<evidence type="ECO:0000256" key="1">
    <source>
        <dbReference type="ARBA" id="ARBA00006484"/>
    </source>
</evidence>
<dbReference type="EMBL" id="JAGKTC010000004">
    <property type="protein sequence ID" value="MBP3985780.1"/>
    <property type="molecule type" value="Genomic_DNA"/>
</dbReference>
<evidence type="ECO:0000256" key="3">
    <source>
        <dbReference type="RuleBase" id="RU000363"/>
    </source>
</evidence>